<evidence type="ECO:0000313" key="2">
    <source>
        <dbReference type="EMBL" id="GAA3626061.1"/>
    </source>
</evidence>
<organism evidence="2 3">
    <name type="scientific">Microbacterium awajiense</name>
    <dbReference type="NCBI Taxonomy" id="415214"/>
    <lineage>
        <taxon>Bacteria</taxon>
        <taxon>Bacillati</taxon>
        <taxon>Actinomycetota</taxon>
        <taxon>Actinomycetes</taxon>
        <taxon>Micrococcales</taxon>
        <taxon>Microbacteriaceae</taxon>
        <taxon>Microbacterium</taxon>
    </lineage>
</organism>
<keyword evidence="3" id="KW-1185">Reference proteome</keyword>
<proteinExistence type="predicted"/>
<name>A0ABP7A6P2_9MICO</name>
<gene>
    <name evidence="2" type="ORF">GCM10022200_05520</name>
</gene>
<sequence length="114" mass="12172">MNAESAPQEGSASKTARRRSTSSVQFVASSVSGAVRCDLTRPANGDRFTEGEVGKRIYRATVGMPAHCVLQLAVSERTPTHDVRIPDGMRIQITAPDAATLRNWLTVVSAGVMS</sequence>
<protein>
    <submittedName>
        <fullName evidence="2">Uncharacterized protein</fullName>
    </submittedName>
</protein>
<evidence type="ECO:0000256" key="1">
    <source>
        <dbReference type="SAM" id="MobiDB-lite"/>
    </source>
</evidence>
<dbReference type="EMBL" id="BAAAYU010000001">
    <property type="protein sequence ID" value="GAA3626061.1"/>
    <property type="molecule type" value="Genomic_DNA"/>
</dbReference>
<evidence type="ECO:0000313" key="3">
    <source>
        <dbReference type="Proteomes" id="UP001501697"/>
    </source>
</evidence>
<accession>A0ABP7A6P2</accession>
<reference evidence="3" key="1">
    <citation type="journal article" date="2019" name="Int. J. Syst. Evol. Microbiol.">
        <title>The Global Catalogue of Microorganisms (GCM) 10K type strain sequencing project: providing services to taxonomists for standard genome sequencing and annotation.</title>
        <authorList>
            <consortium name="The Broad Institute Genomics Platform"/>
            <consortium name="The Broad Institute Genome Sequencing Center for Infectious Disease"/>
            <person name="Wu L."/>
            <person name="Ma J."/>
        </authorList>
    </citation>
    <scope>NUCLEOTIDE SEQUENCE [LARGE SCALE GENOMIC DNA]</scope>
    <source>
        <strain evidence="3">JCM 16544</strain>
    </source>
</reference>
<dbReference type="Proteomes" id="UP001501697">
    <property type="component" value="Unassembled WGS sequence"/>
</dbReference>
<feature type="region of interest" description="Disordered" evidence="1">
    <location>
        <begin position="1"/>
        <end position="23"/>
    </location>
</feature>
<comment type="caution">
    <text evidence="2">The sequence shown here is derived from an EMBL/GenBank/DDBJ whole genome shotgun (WGS) entry which is preliminary data.</text>
</comment>